<reference evidence="8 9" key="1">
    <citation type="journal article" date="2015" name="Nature">
        <title>rRNA introns, odd ribosomes, and small enigmatic genomes across a large radiation of phyla.</title>
        <authorList>
            <person name="Brown C.T."/>
            <person name="Hug L.A."/>
            <person name="Thomas B.C."/>
            <person name="Sharon I."/>
            <person name="Castelle C.J."/>
            <person name="Singh A."/>
            <person name="Wilkins M.J."/>
            <person name="Williams K.H."/>
            <person name="Banfield J.F."/>
        </authorList>
    </citation>
    <scope>NUCLEOTIDE SEQUENCE [LARGE SCALE GENOMIC DNA]</scope>
</reference>
<keyword evidence="5 6" id="KW-0694">RNA-binding</keyword>
<evidence type="ECO:0000256" key="6">
    <source>
        <dbReference type="HAMAP-Rule" id="MF_00227"/>
    </source>
</evidence>
<dbReference type="PANTHER" id="PTHR33992:SF1">
    <property type="entry name" value="RIBONUCLEASE P PROTEIN COMPONENT"/>
    <property type="match status" value="1"/>
</dbReference>
<dbReference type="GO" id="GO:0042781">
    <property type="term" value="F:3'-tRNA processing endoribonuclease activity"/>
    <property type="evidence" value="ECO:0007669"/>
    <property type="project" value="TreeGrafter"/>
</dbReference>
<dbReference type="NCBIfam" id="TIGR00188">
    <property type="entry name" value="rnpA"/>
    <property type="match status" value="1"/>
</dbReference>
<proteinExistence type="inferred from homology"/>
<gene>
    <name evidence="6" type="primary">rnpA</name>
    <name evidence="8" type="ORF">UU02_C0015G0001</name>
</gene>
<comment type="caution">
    <text evidence="8">The sequence shown here is derived from an EMBL/GenBank/DDBJ whole genome shotgun (WGS) entry which is preliminary data.</text>
</comment>
<keyword evidence="1 6" id="KW-0819">tRNA processing</keyword>
<evidence type="ECO:0000256" key="1">
    <source>
        <dbReference type="ARBA" id="ARBA00022694"/>
    </source>
</evidence>
<dbReference type="SUPFAM" id="SSF54211">
    <property type="entry name" value="Ribosomal protein S5 domain 2-like"/>
    <property type="match status" value="1"/>
</dbReference>
<comment type="similarity">
    <text evidence="6">Belongs to the RnpA family.</text>
</comment>
<keyword evidence="3 6" id="KW-0255">Endonuclease</keyword>
<evidence type="ECO:0000256" key="4">
    <source>
        <dbReference type="ARBA" id="ARBA00022801"/>
    </source>
</evidence>
<dbReference type="GO" id="GO:0004526">
    <property type="term" value="F:ribonuclease P activity"/>
    <property type="evidence" value="ECO:0007669"/>
    <property type="project" value="UniProtKB-UniRule"/>
</dbReference>
<dbReference type="Pfam" id="PF00825">
    <property type="entry name" value="Ribonuclease_P"/>
    <property type="match status" value="1"/>
</dbReference>
<dbReference type="EC" id="3.1.26.5" evidence="6 7"/>
<dbReference type="GO" id="GO:0001682">
    <property type="term" value="P:tRNA 5'-leader removal"/>
    <property type="evidence" value="ECO:0007669"/>
    <property type="project" value="UniProtKB-UniRule"/>
</dbReference>
<evidence type="ECO:0000256" key="2">
    <source>
        <dbReference type="ARBA" id="ARBA00022722"/>
    </source>
</evidence>
<keyword evidence="2 6" id="KW-0540">Nuclease</keyword>
<organism evidence="8 9">
    <name type="scientific">Candidatus Woesebacteria bacterium GW2011_GWA1_40_43</name>
    <dbReference type="NCBI Taxonomy" id="1618553"/>
    <lineage>
        <taxon>Bacteria</taxon>
        <taxon>Candidatus Woeseibacteriota</taxon>
    </lineage>
</organism>
<sequence length="114" mass="12870">MLAKKFKLTGAKDYARVQTEGKVFQSDSFGIAYVERGDSEPSKFGFIVSTKIAKDAVDRNRFKRAMSEAVRIDSINLVQGYDVVFLAKTSIYRVSTTDIMKEVRFSLRKAGLMK</sequence>
<dbReference type="HAMAP" id="MF_00227">
    <property type="entry name" value="RNase_P"/>
    <property type="match status" value="1"/>
</dbReference>
<comment type="catalytic activity">
    <reaction evidence="6">
        <text>Endonucleolytic cleavage of RNA, removing 5'-extranucleotides from tRNA precursor.</text>
        <dbReference type="EC" id="3.1.26.5"/>
    </reaction>
</comment>
<comment type="function">
    <text evidence="6">RNaseP catalyzes the removal of the 5'-leader sequence from pre-tRNA to produce the mature 5'-terminus. It can also cleave other RNA substrates such as 4.5S RNA. The protein component plays an auxiliary but essential role in vivo by binding to the 5'-leader sequence and broadening the substrate specificity of the ribozyme.</text>
</comment>
<dbReference type="GO" id="GO:0030677">
    <property type="term" value="C:ribonuclease P complex"/>
    <property type="evidence" value="ECO:0007669"/>
    <property type="project" value="TreeGrafter"/>
</dbReference>
<evidence type="ECO:0000313" key="8">
    <source>
        <dbReference type="EMBL" id="KKR63948.1"/>
    </source>
</evidence>
<keyword evidence="4 6" id="KW-0378">Hydrolase</keyword>
<accession>A0A0G0SGE6</accession>
<evidence type="ECO:0000256" key="5">
    <source>
        <dbReference type="ARBA" id="ARBA00022884"/>
    </source>
</evidence>
<dbReference type="InterPro" id="IPR014721">
    <property type="entry name" value="Ribsml_uS5_D2-typ_fold_subgr"/>
</dbReference>
<protein>
    <recommendedName>
        <fullName evidence="6 7">Ribonuclease P protein component</fullName>
        <shortName evidence="6">RNase P protein</shortName>
        <shortName evidence="6">RNaseP protein</shortName>
        <ecNumber evidence="6 7">3.1.26.5</ecNumber>
    </recommendedName>
    <alternativeName>
        <fullName evidence="6">Protein C5</fullName>
    </alternativeName>
</protein>
<dbReference type="Gene3D" id="3.30.230.10">
    <property type="match status" value="1"/>
</dbReference>
<evidence type="ECO:0000313" key="9">
    <source>
        <dbReference type="Proteomes" id="UP000034293"/>
    </source>
</evidence>
<name>A0A0G0SGE6_9BACT</name>
<dbReference type="EMBL" id="LBZA01000015">
    <property type="protein sequence ID" value="KKR63948.1"/>
    <property type="molecule type" value="Genomic_DNA"/>
</dbReference>
<dbReference type="InterPro" id="IPR000100">
    <property type="entry name" value="RNase_P"/>
</dbReference>
<dbReference type="GO" id="GO:0000049">
    <property type="term" value="F:tRNA binding"/>
    <property type="evidence" value="ECO:0007669"/>
    <property type="project" value="UniProtKB-UniRule"/>
</dbReference>
<evidence type="ECO:0000256" key="3">
    <source>
        <dbReference type="ARBA" id="ARBA00022759"/>
    </source>
</evidence>
<dbReference type="InterPro" id="IPR020568">
    <property type="entry name" value="Ribosomal_Su5_D2-typ_SF"/>
</dbReference>
<dbReference type="Proteomes" id="UP000034293">
    <property type="component" value="Unassembled WGS sequence"/>
</dbReference>
<dbReference type="AlphaFoldDB" id="A0A0G0SGE6"/>
<dbReference type="PANTHER" id="PTHR33992">
    <property type="entry name" value="RIBONUCLEASE P PROTEIN COMPONENT"/>
    <property type="match status" value="1"/>
</dbReference>
<comment type="subunit">
    <text evidence="6">Consists of a catalytic RNA component (M1 or rnpB) and a protein subunit.</text>
</comment>
<evidence type="ECO:0000256" key="7">
    <source>
        <dbReference type="NCBIfam" id="TIGR00188"/>
    </source>
</evidence>